<proteinExistence type="inferred from homology"/>
<reference evidence="10 11" key="1">
    <citation type="submission" date="2018-06" db="EMBL/GenBank/DDBJ databases">
        <title>Paenibacillus montanisoli sp. nov., isolated from mountain area soil.</title>
        <authorList>
            <person name="Wu M."/>
        </authorList>
    </citation>
    <scope>NUCLEOTIDE SEQUENCE [LARGE SCALE GENOMIC DNA]</scope>
    <source>
        <strain evidence="10 11">RA17</strain>
    </source>
</reference>
<evidence type="ECO:0000256" key="3">
    <source>
        <dbReference type="ARBA" id="ARBA00022722"/>
    </source>
</evidence>
<name>A0A328U808_9BACL</name>
<dbReference type="Proteomes" id="UP000249260">
    <property type="component" value="Unassembled WGS sequence"/>
</dbReference>
<dbReference type="Gene3D" id="3.20.20.150">
    <property type="entry name" value="Divalent-metal-dependent TIM barrel enzymes"/>
    <property type="match status" value="1"/>
</dbReference>
<dbReference type="SMART" id="SM00518">
    <property type="entry name" value="AP2Ec"/>
    <property type="match status" value="1"/>
</dbReference>
<organism evidence="10 11">
    <name type="scientific">Paenibacillus montanisoli</name>
    <dbReference type="NCBI Taxonomy" id="2081970"/>
    <lineage>
        <taxon>Bacteria</taxon>
        <taxon>Bacillati</taxon>
        <taxon>Bacillota</taxon>
        <taxon>Bacilli</taxon>
        <taxon>Bacillales</taxon>
        <taxon>Paenibacillaceae</taxon>
        <taxon>Paenibacillus</taxon>
    </lineage>
</organism>
<evidence type="ECO:0000259" key="9">
    <source>
        <dbReference type="Pfam" id="PF01261"/>
    </source>
</evidence>
<evidence type="ECO:0000256" key="4">
    <source>
        <dbReference type="ARBA" id="ARBA00022723"/>
    </source>
</evidence>
<dbReference type="InterPro" id="IPR018246">
    <property type="entry name" value="AP_endonuc_F2_Zn_BS"/>
</dbReference>
<dbReference type="RefSeq" id="WP_112881345.1">
    <property type="nucleotide sequence ID" value="NZ_QLUW01000001.1"/>
</dbReference>
<sequence>MRDGVHVSTRGGYREAARRADAHGCKAYQFFPKNPRSLSVKSIDESDARRCAAFCEERGIVSIAHSPYPTNVASEEIEQRARTVESLLNDLAIAEACGALGVVVHFGVYKGTDPLEGYRNAVLTLSTVTSQWQGRAKLLIENQAGDGSFMGTTMEELAQIRSLCIDPHKIGFCLDTCHLFASGVWDGAPDAAWMDKAIELGVIQHAAAIHLNDSVYPSGERRDRHARIGEGHIGERGLTWLLRHPLLKDVPFILETPSDADGTHRGQLELIRKLGGESRA</sequence>
<dbReference type="Pfam" id="PF01261">
    <property type="entry name" value="AP_endonuc_2"/>
    <property type="match status" value="1"/>
</dbReference>
<keyword evidence="8" id="KW-0234">DNA repair</keyword>
<evidence type="ECO:0000313" key="11">
    <source>
        <dbReference type="Proteomes" id="UP000249260"/>
    </source>
</evidence>
<evidence type="ECO:0000313" key="10">
    <source>
        <dbReference type="EMBL" id="RAP78222.1"/>
    </source>
</evidence>
<evidence type="ECO:0000256" key="1">
    <source>
        <dbReference type="ARBA" id="ARBA00001947"/>
    </source>
</evidence>
<keyword evidence="11" id="KW-1185">Reference proteome</keyword>
<keyword evidence="3" id="KW-0540">Nuclease</keyword>
<dbReference type="PROSITE" id="PS00730">
    <property type="entry name" value="AP_NUCLEASE_F2_2"/>
    <property type="match status" value="1"/>
</dbReference>
<dbReference type="NCBIfam" id="TIGR00587">
    <property type="entry name" value="nfo"/>
    <property type="match status" value="1"/>
</dbReference>
<dbReference type="GO" id="GO:0008270">
    <property type="term" value="F:zinc ion binding"/>
    <property type="evidence" value="ECO:0007669"/>
    <property type="project" value="InterPro"/>
</dbReference>
<evidence type="ECO:0000256" key="5">
    <source>
        <dbReference type="ARBA" id="ARBA00022763"/>
    </source>
</evidence>
<keyword evidence="7" id="KW-0862">Zinc</keyword>
<keyword evidence="4" id="KW-0479">Metal-binding</keyword>
<dbReference type="OrthoDB" id="9805666at2"/>
<gene>
    <name evidence="10" type="ORF">DL346_07275</name>
</gene>
<dbReference type="PROSITE" id="PS00731">
    <property type="entry name" value="AP_NUCLEASE_F2_3"/>
    <property type="match status" value="1"/>
</dbReference>
<dbReference type="PROSITE" id="PS51432">
    <property type="entry name" value="AP_NUCLEASE_F2_4"/>
    <property type="match status" value="1"/>
</dbReference>
<dbReference type="CDD" id="cd00019">
    <property type="entry name" value="AP2Ec"/>
    <property type="match status" value="1"/>
</dbReference>
<evidence type="ECO:0000256" key="6">
    <source>
        <dbReference type="ARBA" id="ARBA00022801"/>
    </source>
</evidence>
<keyword evidence="6" id="KW-0378">Hydrolase</keyword>
<dbReference type="InterPro" id="IPR036237">
    <property type="entry name" value="Xyl_isomerase-like_sf"/>
</dbReference>
<keyword evidence="10" id="KW-0255">Endonuclease</keyword>
<evidence type="ECO:0000256" key="7">
    <source>
        <dbReference type="ARBA" id="ARBA00022833"/>
    </source>
</evidence>
<feature type="domain" description="Xylose isomerase-like TIM barrel" evidence="9">
    <location>
        <begin position="18"/>
        <end position="272"/>
    </location>
</feature>
<dbReference type="PANTHER" id="PTHR21445">
    <property type="entry name" value="ENDONUCLEASE IV ENDODEOXYRIBONUCLEASE IV"/>
    <property type="match status" value="1"/>
</dbReference>
<dbReference type="EMBL" id="QLUW01000001">
    <property type="protein sequence ID" value="RAP78222.1"/>
    <property type="molecule type" value="Genomic_DNA"/>
</dbReference>
<keyword evidence="5" id="KW-0227">DNA damage</keyword>
<dbReference type="GO" id="GO:0003677">
    <property type="term" value="F:DNA binding"/>
    <property type="evidence" value="ECO:0007669"/>
    <property type="project" value="InterPro"/>
</dbReference>
<dbReference type="GO" id="GO:0008081">
    <property type="term" value="F:phosphoric diester hydrolase activity"/>
    <property type="evidence" value="ECO:0007669"/>
    <property type="project" value="TreeGrafter"/>
</dbReference>
<dbReference type="GO" id="GO:0003906">
    <property type="term" value="F:DNA-(apurinic or apyrimidinic site) endonuclease activity"/>
    <property type="evidence" value="ECO:0007669"/>
    <property type="project" value="TreeGrafter"/>
</dbReference>
<comment type="caution">
    <text evidence="10">The sequence shown here is derived from an EMBL/GenBank/DDBJ whole genome shotgun (WGS) entry which is preliminary data.</text>
</comment>
<dbReference type="InterPro" id="IPR013022">
    <property type="entry name" value="Xyl_isomerase-like_TIM-brl"/>
</dbReference>
<dbReference type="InterPro" id="IPR001719">
    <property type="entry name" value="AP_endonuc_2"/>
</dbReference>
<comment type="similarity">
    <text evidence="2">Belongs to the AP endonuclease 2 family.</text>
</comment>
<evidence type="ECO:0000256" key="2">
    <source>
        <dbReference type="ARBA" id="ARBA00005340"/>
    </source>
</evidence>
<dbReference type="GO" id="GO:0006284">
    <property type="term" value="P:base-excision repair"/>
    <property type="evidence" value="ECO:0007669"/>
    <property type="project" value="TreeGrafter"/>
</dbReference>
<dbReference type="PANTHER" id="PTHR21445:SF0">
    <property type="entry name" value="APURINIC-APYRIMIDINIC ENDONUCLEASE"/>
    <property type="match status" value="1"/>
</dbReference>
<accession>A0A328U808</accession>
<dbReference type="AlphaFoldDB" id="A0A328U808"/>
<evidence type="ECO:0000256" key="8">
    <source>
        <dbReference type="ARBA" id="ARBA00023204"/>
    </source>
</evidence>
<dbReference type="SUPFAM" id="SSF51658">
    <property type="entry name" value="Xylose isomerase-like"/>
    <property type="match status" value="1"/>
</dbReference>
<comment type="cofactor">
    <cofactor evidence="1">
        <name>Zn(2+)</name>
        <dbReference type="ChEBI" id="CHEBI:29105"/>
    </cofactor>
</comment>
<protein>
    <submittedName>
        <fullName evidence="10">Endonuclease IV</fullName>
    </submittedName>
</protein>